<proteinExistence type="predicted"/>
<dbReference type="GO" id="GO:0015074">
    <property type="term" value="P:DNA integration"/>
    <property type="evidence" value="ECO:0007669"/>
    <property type="project" value="InterPro"/>
</dbReference>
<sequence>MLKLELYQGIIYKKYQELKSGIENYIAYYHHSQMK</sequence>
<dbReference type="EMBL" id="CP023483">
    <property type="protein sequence ID" value="ATF27212.1"/>
    <property type="molecule type" value="Genomic_DNA"/>
</dbReference>
<keyword evidence="3" id="KW-1185">Reference proteome</keyword>
<dbReference type="KEGG" id="bths:CNY62_03905"/>
<accession>A0A291C1A1</accession>
<organism evidence="2 3">
    <name type="scientific">Brochothrix thermosphacta</name>
    <name type="common">Microbacterium thermosphactum</name>
    <dbReference type="NCBI Taxonomy" id="2756"/>
    <lineage>
        <taxon>Bacteria</taxon>
        <taxon>Bacillati</taxon>
        <taxon>Bacillota</taxon>
        <taxon>Bacilli</taxon>
        <taxon>Bacillales</taxon>
        <taxon>Listeriaceae</taxon>
        <taxon>Brochothrix</taxon>
    </lineage>
</organism>
<gene>
    <name evidence="2" type="ORF">CNY62_03905</name>
</gene>
<evidence type="ECO:0000313" key="3">
    <source>
        <dbReference type="Proteomes" id="UP000243591"/>
    </source>
</evidence>
<dbReference type="Pfam" id="PF13333">
    <property type="entry name" value="rve_2"/>
    <property type="match status" value="1"/>
</dbReference>
<dbReference type="InterPro" id="IPR001584">
    <property type="entry name" value="Integrase_cat-core"/>
</dbReference>
<reference evidence="2 3" key="1">
    <citation type="submission" date="2017-09" db="EMBL/GenBank/DDBJ databases">
        <title>Complete Genome Sequences of Two Strains of the Meat Spoilage Bacterium Brochothrix thermosphacta Isolated from Ground Chicken.</title>
        <authorList>
            <person name="Paoli G.C."/>
            <person name="Wijey C."/>
            <person name="Chen C.-Y."/>
            <person name="Nguyen L."/>
            <person name="Yan X."/>
            <person name="Irwin P.L."/>
        </authorList>
    </citation>
    <scope>NUCLEOTIDE SEQUENCE [LARGE SCALE GENOMIC DNA]</scope>
    <source>
        <strain evidence="2 3">BI</strain>
    </source>
</reference>
<dbReference type="AlphaFoldDB" id="A0A291C1A1"/>
<name>A0A291C1A1_BROTH</name>
<feature type="domain" description="Integrase catalytic" evidence="1">
    <location>
        <begin position="2"/>
        <end position="31"/>
    </location>
</feature>
<evidence type="ECO:0000313" key="2">
    <source>
        <dbReference type="EMBL" id="ATF27212.1"/>
    </source>
</evidence>
<evidence type="ECO:0000259" key="1">
    <source>
        <dbReference type="Pfam" id="PF13333"/>
    </source>
</evidence>
<dbReference type="Proteomes" id="UP000243591">
    <property type="component" value="Chromosome"/>
</dbReference>
<dbReference type="RefSeq" id="WP_080712903.1">
    <property type="nucleotide sequence ID" value="NZ_MDLP01000001.1"/>
</dbReference>
<protein>
    <recommendedName>
        <fullName evidence="1">Integrase catalytic domain-containing protein</fullName>
    </recommendedName>
</protein>